<evidence type="ECO:0000256" key="10">
    <source>
        <dbReference type="ARBA" id="ARBA00047349"/>
    </source>
</evidence>
<feature type="compositionally biased region" description="Basic and acidic residues" evidence="12">
    <location>
        <begin position="36"/>
        <end position="47"/>
    </location>
</feature>
<feature type="region of interest" description="Disordered" evidence="12">
    <location>
        <begin position="1"/>
        <end position="97"/>
    </location>
</feature>
<keyword evidence="15" id="KW-1185">Reference proteome</keyword>
<dbReference type="PANTHER" id="PTHR11247:SF1">
    <property type="entry name" value="DOLICHYLDIPHOSPHATASE 1"/>
    <property type="match status" value="1"/>
</dbReference>
<dbReference type="InterPro" id="IPR000326">
    <property type="entry name" value="PAP2/HPO"/>
</dbReference>
<dbReference type="SMART" id="SM00014">
    <property type="entry name" value="acidPPc"/>
    <property type="match status" value="1"/>
</dbReference>
<dbReference type="GO" id="GO:0005789">
    <property type="term" value="C:endoplasmic reticulum membrane"/>
    <property type="evidence" value="ECO:0007669"/>
    <property type="project" value="UniProtKB-SubCell"/>
</dbReference>
<accession>A0AAW1ARZ0</accession>
<dbReference type="AlphaFoldDB" id="A0AAW1ARZ0"/>
<dbReference type="Proteomes" id="UP001474421">
    <property type="component" value="Unassembled WGS sequence"/>
</dbReference>
<dbReference type="GO" id="GO:0047874">
    <property type="term" value="F:dolichyldiphosphatase activity"/>
    <property type="evidence" value="ECO:0007669"/>
    <property type="project" value="UniProtKB-UniRule"/>
</dbReference>
<evidence type="ECO:0000313" key="15">
    <source>
        <dbReference type="Proteomes" id="UP001474421"/>
    </source>
</evidence>
<evidence type="ECO:0000256" key="4">
    <source>
        <dbReference type="ARBA" id="ARBA00022692"/>
    </source>
</evidence>
<keyword evidence="5 11" id="KW-0378">Hydrolase</keyword>
<name>A0AAW1ARZ0_CROAD</name>
<proteinExistence type="inferred from homology"/>
<evidence type="ECO:0000256" key="2">
    <source>
        <dbReference type="ARBA" id="ARBA00004922"/>
    </source>
</evidence>
<comment type="caution">
    <text evidence="14">The sequence shown here is derived from an EMBL/GenBank/DDBJ whole genome shotgun (WGS) entry which is preliminary data.</text>
</comment>
<keyword evidence="4 11" id="KW-0812">Transmembrane</keyword>
<comment type="subcellular location">
    <subcellularLocation>
        <location evidence="1 11">Endoplasmic reticulum membrane</location>
        <topology evidence="1 11">Multi-pass membrane protein</topology>
    </subcellularLocation>
</comment>
<evidence type="ECO:0000256" key="5">
    <source>
        <dbReference type="ARBA" id="ARBA00022801"/>
    </source>
</evidence>
<dbReference type="GO" id="GO:0008610">
    <property type="term" value="P:lipid biosynthetic process"/>
    <property type="evidence" value="ECO:0007669"/>
    <property type="project" value="TreeGrafter"/>
</dbReference>
<dbReference type="Pfam" id="PF01569">
    <property type="entry name" value="PAP2"/>
    <property type="match status" value="1"/>
</dbReference>
<feature type="transmembrane region" description="Helical" evidence="11">
    <location>
        <begin position="283"/>
        <end position="308"/>
    </location>
</feature>
<feature type="compositionally biased region" description="Basic and acidic residues" evidence="12">
    <location>
        <begin position="67"/>
        <end position="85"/>
    </location>
</feature>
<evidence type="ECO:0000259" key="13">
    <source>
        <dbReference type="SMART" id="SM00014"/>
    </source>
</evidence>
<dbReference type="InterPro" id="IPR036938">
    <property type="entry name" value="PAP2/HPO_sf"/>
</dbReference>
<reference evidence="14 15" key="1">
    <citation type="journal article" date="2024" name="Proc. Natl. Acad. Sci. U.S.A.">
        <title>The genetic regulatory architecture and epigenomic basis for age-related changes in rattlesnake venom.</title>
        <authorList>
            <person name="Hogan M.P."/>
            <person name="Holding M.L."/>
            <person name="Nystrom G.S."/>
            <person name="Colston T.J."/>
            <person name="Bartlett D.A."/>
            <person name="Mason A.J."/>
            <person name="Ellsworth S.A."/>
            <person name="Rautsaw R.M."/>
            <person name="Lawrence K.C."/>
            <person name="Strickland J.L."/>
            <person name="He B."/>
            <person name="Fraser P."/>
            <person name="Margres M.J."/>
            <person name="Gilbert D.M."/>
            <person name="Gibbs H.L."/>
            <person name="Parkinson C.L."/>
            <person name="Rokyta D.R."/>
        </authorList>
    </citation>
    <scope>NUCLEOTIDE SEQUENCE [LARGE SCALE GENOMIC DNA]</scope>
    <source>
        <strain evidence="14">DRR0105</strain>
    </source>
</reference>
<dbReference type="FunFam" id="1.20.144.10:FF:000003">
    <property type="entry name" value="Dolichyldiphosphatase 1"/>
    <property type="match status" value="1"/>
</dbReference>
<comment type="pathway">
    <text evidence="2 11">Protein modification; protein glycosylation.</text>
</comment>
<evidence type="ECO:0000256" key="9">
    <source>
        <dbReference type="ARBA" id="ARBA00024907"/>
    </source>
</evidence>
<evidence type="ECO:0000256" key="12">
    <source>
        <dbReference type="SAM" id="MobiDB-lite"/>
    </source>
</evidence>
<dbReference type="EMBL" id="JAOTOJ010000016">
    <property type="protein sequence ID" value="KAK9392290.1"/>
    <property type="molecule type" value="Genomic_DNA"/>
</dbReference>
<dbReference type="GO" id="GO:0006487">
    <property type="term" value="P:protein N-linked glycosylation"/>
    <property type="evidence" value="ECO:0007669"/>
    <property type="project" value="UniProtKB-UniRule"/>
</dbReference>
<evidence type="ECO:0000256" key="6">
    <source>
        <dbReference type="ARBA" id="ARBA00022824"/>
    </source>
</evidence>
<comment type="function">
    <text evidence="9 11">Required for efficient N-glycosylation. Necessary for maintaining optimal levels of dolichol-linked oligosaccharides. Hydrolyzes dolichyl pyrophosphate at a very high rate and dolichyl monophosphate at a much lower rate. Does not act on phosphatidate.</text>
</comment>
<feature type="transmembrane region" description="Helical" evidence="11">
    <location>
        <begin position="314"/>
        <end position="332"/>
    </location>
</feature>
<dbReference type="CDD" id="cd03382">
    <property type="entry name" value="PAP2_dolichyldiphosphatase"/>
    <property type="match status" value="1"/>
</dbReference>
<evidence type="ECO:0000313" key="14">
    <source>
        <dbReference type="EMBL" id="KAK9392290.1"/>
    </source>
</evidence>
<evidence type="ECO:0000256" key="8">
    <source>
        <dbReference type="ARBA" id="ARBA00023136"/>
    </source>
</evidence>
<dbReference type="EC" id="3.6.1.43" evidence="11"/>
<sequence length="387" mass="44126">MEEPLKEMDGEGRKEGKKKRRKEEMKERRNGRKKRDGSEGGKKEGRPDLTGSSGKDQIPPSTPKDLIGCERERARRQEKRQRGGADQRSNFSVGKAKPRGCGSIRGLVGGFTWQATRLVERATQARPLAAPPRVCRPIGCGRPARYPGKMAAVGECSIPVPWNSVSLTHVEYPAGDFTGRLLAYLSLSPIFIIVGFITLIVFKRELHTISFLGGLCFNEGVNWLIKNIVQEQRPCPEVHLSVYSKYAMPSSHSQFIWFFSVYSFLFLYLRMHQTNNARFLDLLWRHLLSLCLLTLACLVSCSRVYLLYHTWSQVVYGGFVGSFMAALWFLFTQEILTPLFPRLAAWPLSEFFLIRDTSLIPNILWFEYTVSRAEARNRQRKLGTKLQ</sequence>
<evidence type="ECO:0000256" key="3">
    <source>
        <dbReference type="ARBA" id="ARBA00005518"/>
    </source>
</evidence>
<evidence type="ECO:0000256" key="7">
    <source>
        <dbReference type="ARBA" id="ARBA00022989"/>
    </source>
</evidence>
<dbReference type="Gene3D" id="1.20.144.10">
    <property type="entry name" value="Phosphatidic acid phosphatase type 2/haloperoxidase"/>
    <property type="match status" value="1"/>
</dbReference>
<dbReference type="SUPFAM" id="SSF48317">
    <property type="entry name" value="Acid phosphatase/Vanadium-dependent haloperoxidase"/>
    <property type="match status" value="1"/>
</dbReference>
<evidence type="ECO:0000256" key="1">
    <source>
        <dbReference type="ARBA" id="ARBA00004477"/>
    </source>
</evidence>
<feature type="compositionally biased region" description="Basic and acidic residues" evidence="12">
    <location>
        <begin position="1"/>
        <end position="14"/>
    </location>
</feature>
<comment type="catalytic activity">
    <reaction evidence="10 11">
        <text>a di-trans,poly-cis-dolichyl diphosphate + H2O = a di-trans,poly-cis-dolichyl phosphate + phosphate + H(+)</text>
        <dbReference type="Rhea" id="RHEA:14385"/>
        <dbReference type="Rhea" id="RHEA-COMP:19498"/>
        <dbReference type="Rhea" id="RHEA-COMP:19506"/>
        <dbReference type="ChEBI" id="CHEBI:15377"/>
        <dbReference type="ChEBI" id="CHEBI:15378"/>
        <dbReference type="ChEBI" id="CHEBI:43474"/>
        <dbReference type="ChEBI" id="CHEBI:57497"/>
        <dbReference type="ChEBI" id="CHEBI:57683"/>
        <dbReference type="EC" id="3.6.1.43"/>
    </reaction>
</comment>
<keyword evidence="8 11" id="KW-0472">Membrane</keyword>
<keyword evidence="6 11" id="KW-0256">Endoplasmic reticulum</keyword>
<organism evidence="14 15">
    <name type="scientific">Crotalus adamanteus</name>
    <name type="common">Eastern diamondback rattlesnake</name>
    <dbReference type="NCBI Taxonomy" id="8729"/>
    <lineage>
        <taxon>Eukaryota</taxon>
        <taxon>Metazoa</taxon>
        <taxon>Chordata</taxon>
        <taxon>Craniata</taxon>
        <taxon>Vertebrata</taxon>
        <taxon>Euteleostomi</taxon>
        <taxon>Lepidosauria</taxon>
        <taxon>Squamata</taxon>
        <taxon>Bifurcata</taxon>
        <taxon>Unidentata</taxon>
        <taxon>Episquamata</taxon>
        <taxon>Toxicofera</taxon>
        <taxon>Serpentes</taxon>
        <taxon>Colubroidea</taxon>
        <taxon>Viperidae</taxon>
        <taxon>Crotalinae</taxon>
        <taxon>Crotalus</taxon>
    </lineage>
</organism>
<feature type="transmembrane region" description="Helical" evidence="11">
    <location>
        <begin position="181"/>
        <end position="202"/>
    </location>
</feature>
<evidence type="ECO:0000256" key="11">
    <source>
        <dbReference type="RuleBase" id="RU367078"/>
    </source>
</evidence>
<feature type="domain" description="Phosphatidic acid phosphatase type 2/haloperoxidase" evidence="13">
    <location>
        <begin position="208"/>
        <end position="329"/>
    </location>
</feature>
<keyword evidence="7 11" id="KW-1133">Transmembrane helix</keyword>
<comment type="similarity">
    <text evidence="3 11">Belongs to the dolichyldiphosphatase family.</text>
</comment>
<protein>
    <recommendedName>
        <fullName evidence="11">Dolichyldiphosphatase</fullName>
        <ecNumber evidence="11">3.6.1.43</ecNumber>
    </recommendedName>
</protein>
<gene>
    <name evidence="14" type="ORF">NXF25_017134</name>
</gene>
<dbReference type="PANTHER" id="PTHR11247">
    <property type="entry name" value="PALMITOYL-PROTEIN THIOESTERASE/DOLICHYLDIPHOSPHATASE 1"/>
    <property type="match status" value="1"/>
</dbReference>
<dbReference type="InterPro" id="IPR039667">
    <property type="entry name" value="Dolichyldiphosphatase_PAP2"/>
</dbReference>
<feature type="transmembrane region" description="Helical" evidence="11">
    <location>
        <begin position="254"/>
        <end position="271"/>
    </location>
</feature>